<protein>
    <submittedName>
        <fullName evidence="3">MCE family protein</fullName>
    </submittedName>
</protein>
<evidence type="ECO:0000313" key="4">
    <source>
        <dbReference type="Proteomes" id="UP000266441"/>
    </source>
</evidence>
<keyword evidence="1" id="KW-0472">Membrane</keyword>
<feature type="transmembrane region" description="Helical" evidence="1">
    <location>
        <begin position="6"/>
        <end position="27"/>
    </location>
</feature>
<dbReference type="PANTHER" id="PTHR33371:SF4">
    <property type="entry name" value="INTERMEMBRANE PHOSPHOLIPID TRANSPORT SYSTEM BINDING PROTEIN MLAD"/>
    <property type="match status" value="1"/>
</dbReference>
<dbReference type="OrthoDB" id="9769132at2"/>
<feature type="domain" description="Mce/MlaD" evidence="2">
    <location>
        <begin position="36"/>
        <end position="111"/>
    </location>
</feature>
<dbReference type="RefSeq" id="WP_119351593.1">
    <property type="nucleotide sequence ID" value="NZ_QWET01000020.1"/>
</dbReference>
<dbReference type="Proteomes" id="UP000266441">
    <property type="component" value="Unassembled WGS sequence"/>
</dbReference>
<organism evidence="3 4">
    <name type="scientific">Mariniphaga sediminis</name>
    <dbReference type="NCBI Taxonomy" id="1628158"/>
    <lineage>
        <taxon>Bacteria</taxon>
        <taxon>Pseudomonadati</taxon>
        <taxon>Bacteroidota</taxon>
        <taxon>Bacteroidia</taxon>
        <taxon>Marinilabiliales</taxon>
        <taxon>Prolixibacteraceae</taxon>
        <taxon>Mariniphaga</taxon>
    </lineage>
</organism>
<keyword evidence="1" id="KW-1133">Transmembrane helix</keyword>
<proteinExistence type="predicted"/>
<dbReference type="AlphaFoldDB" id="A0A399CW72"/>
<comment type="caution">
    <text evidence="3">The sequence shown here is derived from an EMBL/GenBank/DDBJ whole genome shotgun (WGS) entry which is preliminary data.</text>
</comment>
<dbReference type="InterPro" id="IPR052336">
    <property type="entry name" value="MlaD_Phospholipid_Transporter"/>
</dbReference>
<evidence type="ECO:0000256" key="1">
    <source>
        <dbReference type="SAM" id="Phobius"/>
    </source>
</evidence>
<keyword evidence="1" id="KW-0812">Transmembrane</keyword>
<dbReference type="PANTHER" id="PTHR33371">
    <property type="entry name" value="INTERMEMBRANE PHOSPHOLIPID TRANSPORT SYSTEM BINDING PROTEIN MLAD-RELATED"/>
    <property type="match status" value="1"/>
</dbReference>
<dbReference type="Pfam" id="PF02470">
    <property type="entry name" value="MlaD"/>
    <property type="match status" value="1"/>
</dbReference>
<dbReference type="EMBL" id="QWET01000020">
    <property type="protein sequence ID" value="RIH63476.1"/>
    <property type="molecule type" value="Genomic_DNA"/>
</dbReference>
<accession>A0A399CW72</accession>
<keyword evidence="4" id="KW-1185">Reference proteome</keyword>
<dbReference type="InterPro" id="IPR003399">
    <property type="entry name" value="Mce/MlaD"/>
</dbReference>
<evidence type="ECO:0000313" key="3">
    <source>
        <dbReference type="EMBL" id="RIH63476.1"/>
    </source>
</evidence>
<name>A0A399CW72_9BACT</name>
<reference evidence="3 4" key="1">
    <citation type="journal article" date="2015" name="Int. J. Syst. Evol. Microbiol.">
        <title>Mariniphaga sediminis sp. nov., isolated from coastal sediment.</title>
        <authorList>
            <person name="Wang F.Q."/>
            <person name="Shen Q.Y."/>
            <person name="Chen G.J."/>
            <person name="Du Z.J."/>
        </authorList>
    </citation>
    <scope>NUCLEOTIDE SEQUENCE [LARGE SCALE GENOMIC DNA]</scope>
    <source>
        <strain evidence="3 4">SY21</strain>
    </source>
</reference>
<sequence>MKVSKYTRLGILIVLSITALIWGLSYLKGNDIFKKSNEYHVIYNRVDGLSGSNEVILSGFKIGHVKEIKFLPDNSGRLLVTVIIDSSVKIPVNSVAQIASSDIMGTRTIRINLSEESEFYNDNDTIPGDVERDLKEQVSMQVLPIKNKAEELLGTIDSAITVLTVILNEDARRNLSESFENINQTIYNIERTTADLQEIVSSEKESMKNVITNLDTITTVLNRNSGEFENTLQNLSAFSDTLAQITVSPLLGTIHESTEKINLLLTKLNSTDNTAGRLFNDDELYQSVNLLTENLNLLMTDIRANPERYLSFSAIDLGRKVYVNASGEKAGDIIFKVHLISSENRIPLDSEKFKGFQPEEYEASGAFTYLTGTSNSFSEILDLHKKALKQFPDASIVAFKNGRLIKLEKALKSLR</sequence>
<evidence type="ECO:0000259" key="2">
    <source>
        <dbReference type="Pfam" id="PF02470"/>
    </source>
</evidence>
<gene>
    <name evidence="3" type="ORF">D1164_19565</name>
</gene>